<dbReference type="VEuPathDB" id="VectorBase:GPAI005171"/>
<dbReference type="AlphaFoldDB" id="A0A1A9Z694"/>
<evidence type="ECO:0000313" key="2">
    <source>
        <dbReference type="Proteomes" id="UP000092445"/>
    </source>
</evidence>
<dbReference type="EnsemblMetazoa" id="GPAI005171-RA">
    <property type="protein sequence ID" value="GPAI005171-PA"/>
    <property type="gene ID" value="GPAI005171"/>
</dbReference>
<protein>
    <submittedName>
        <fullName evidence="1">Uncharacterized protein</fullName>
    </submittedName>
</protein>
<proteinExistence type="predicted"/>
<name>A0A1A9Z694_GLOPL</name>
<keyword evidence="2" id="KW-1185">Reference proteome</keyword>
<reference evidence="1" key="2">
    <citation type="submission" date="2020-05" db="UniProtKB">
        <authorList>
            <consortium name="EnsemblMetazoa"/>
        </authorList>
    </citation>
    <scope>IDENTIFICATION</scope>
    <source>
        <strain evidence="1">IAEA</strain>
    </source>
</reference>
<accession>A0A1A9Z694</accession>
<dbReference type="Proteomes" id="UP000092445">
    <property type="component" value="Unassembled WGS sequence"/>
</dbReference>
<reference evidence="2" key="1">
    <citation type="submission" date="2014-03" db="EMBL/GenBank/DDBJ databases">
        <authorList>
            <person name="Aksoy S."/>
            <person name="Warren W."/>
            <person name="Wilson R.K."/>
        </authorList>
    </citation>
    <scope>NUCLEOTIDE SEQUENCE [LARGE SCALE GENOMIC DNA]</scope>
    <source>
        <strain evidence="2">IAEA</strain>
    </source>
</reference>
<sequence>MCWLSGFYPLNYKIPWIAILDERDGEVEVFAKQNPHLRNIVKKCHNQCYIHRTGTSPSKNITFKCYAVIVKLARYGMTNTSFSSSNIFLIKFYDTLHAILPTYENAVN</sequence>
<organism evidence="1 2">
    <name type="scientific">Glossina pallidipes</name>
    <name type="common">Tsetse fly</name>
    <dbReference type="NCBI Taxonomy" id="7398"/>
    <lineage>
        <taxon>Eukaryota</taxon>
        <taxon>Metazoa</taxon>
        <taxon>Ecdysozoa</taxon>
        <taxon>Arthropoda</taxon>
        <taxon>Hexapoda</taxon>
        <taxon>Insecta</taxon>
        <taxon>Pterygota</taxon>
        <taxon>Neoptera</taxon>
        <taxon>Endopterygota</taxon>
        <taxon>Diptera</taxon>
        <taxon>Brachycera</taxon>
        <taxon>Muscomorpha</taxon>
        <taxon>Hippoboscoidea</taxon>
        <taxon>Glossinidae</taxon>
        <taxon>Glossina</taxon>
    </lineage>
</organism>
<evidence type="ECO:0000313" key="1">
    <source>
        <dbReference type="EnsemblMetazoa" id="GPAI005171-PA"/>
    </source>
</evidence>